<gene>
    <name evidence="1" type="ORF">H6G06_10865</name>
</gene>
<dbReference type="AlphaFoldDB" id="A0A926WIB1"/>
<comment type="caution">
    <text evidence="1">The sequence shown here is derived from an EMBL/GenBank/DDBJ whole genome shotgun (WGS) entry which is preliminary data.</text>
</comment>
<protein>
    <submittedName>
        <fullName evidence="1">Uncharacterized protein</fullName>
    </submittedName>
</protein>
<dbReference type="EMBL" id="JACJQU010000005">
    <property type="protein sequence ID" value="MBD2293981.1"/>
    <property type="molecule type" value="Genomic_DNA"/>
</dbReference>
<dbReference type="RefSeq" id="WP_190559942.1">
    <property type="nucleotide sequence ID" value="NZ_JACJQU010000005.1"/>
</dbReference>
<dbReference type="Proteomes" id="UP000662185">
    <property type="component" value="Unassembled WGS sequence"/>
</dbReference>
<reference evidence="2" key="1">
    <citation type="journal article" date="2020" name="ISME J.">
        <title>Comparative genomics reveals insights into cyanobacterial evolution and habitat adaptation.</title>
        <authorList>
            <person name="Chen M.Y."/>
            <person name="Teng W.K."/>
            <person name="Zhao L."/>
            <person name="Hu C.X."/>
            <person name="Zhou Y.K."/>
            <person name="Han B.P."/>
            <person name="Song L.R."/>
            <person name="Shu W.S."/>
        </authorList>
    </citation>
    <scope>NUCLEOTIDE SEQUENCE [LARGE SCALE GENOMIC DNA]</scope>
    <source>
        <strain evidence="2">FACHB-251</strain>
    </source>
</reference>
<evidence type="ECO:0000313" key="2">
    <source>
        <dbReference type="Proteomes" id="UP000662185"/>
    </source>
</evidence>
<organism evidence="1 2">
    <name type="scientific">Anabaena sphaerica FACHB-251</name>
    <dbReference type="NCBI Taxonomy" id="2692883"/>
    <lineage>
        <taxon>Bacteria</taxon>
        <taxon>Bacillati</taxon>
        <taxon>Cyanobacteriota</taxon>
        <taxon>Cyanophyceae</taxon>
        <taxon>Nostocales</taxon>
        <taxon>Nostocaceae</taxon>
        <taxon>Anabaena</taxon>
    </lineage>
</organism>
<evidence type="ECO:0000313" key="1">
    <source>
        <dbReference type="EMBL" id="MBD2293981.1"/>
    </source>
</evidence>
<keyword evidence="2" id="KW-1185">Reference proteome</keyword>
<sequence>MELQDYINTVKIKLATSRIIIKISIVEEKTLFERGYFRARLTLVNNDFLEIAESFTIINGHFVTLGYRYQWMDEEKQNLRKRWDNVQHFPNLPNFPHHVHIIEESNVEASDSRNILELIELIEQQLI</sequence>
<proteinExistence type="predicted"/>
<accession>A0A926WIB1</accession>
<name>A0A926WIB1_9NOST</name>
<dbReference type="InterPro" id="IPR045397">
    <property type="entry name" value="TumE-like"/>
</dbReference>
<dbReference type="Pfam" id="PF20126">
    <property type="entry name" value="TumE"/>
    <property type="match status" value="1"/>
</dbReference>